<dbReference type="Gene3D" id="1.25.40.20">
    <property type="entry name" value="Ankyrin repeat-containing domain"/>
    <property type="match status" value="1"/>
</dbReference>
<dbReference type="InterPro" id="IPR002110">
    <property type="entry name" value="Ankyrin_rpt"/>
</dbReference>
<evidence type="ECO:0000256" key="1">
    <source>
        <dbReference type="PROSITE-ProRule" id="PRU00023"/>
    </source>
</evidence>
<dbReference type="SUPFAM" id="SSF48403">
    <property type="entry name" value="Ankyrin repeat"/>
    <property type="match status" value="1"/>
</dbReference>
<dbReference type="Proteomes" id="UP001529510">
    <property type="component" value="Unassembled WGS sequence"/>
</dbReference>
<proteinExistence type="predicted"/>
<sequence length="54" mass="5639">PEPTNFLIKCNASVNAVDKVNRNSPLHCAVLAGNVDAVHILLEAGASVDLENAN</sequence>
<dbReference type="SMART" id="SM00248">
    <property type="entry name" value="ANK"/>
    <property type="match status" value="1"/>
</dbReference>
<dbReference type="InterPro" id="IPR036770">
    <property type="entry name" value="Ankyrin_rpt-contain_sf"/>
</dbReference>
<dbReference type="Pfam" id="PF00023">
    <property type="entry name" value="Ank"/>
    <property type="match status" value="1"/>
</dbReference>
<dbReference type="PROSITE" id="PS50088">
    <property type="entry name" value="ANK_REPEAT"/>
    <property type="match status" value="1"/>
</dbReference>
<evidence type="ECO:0000313" key="2">
    <source>
        <dbReference type="EMBL" id="KAL0189496.1"/>
    </source>
</evidence>
<feature type="non-terminal residue" evidence="2">
    <location>
        <position position="1"/>
    </location>
</feature>
<feature type="repeat" description="ANK" evidence="1">
    <location>
        <begin position="21"/>
        <end position="53"/>
    </location>
</feature>
<dbReference type="EMBL" id="JAMKFB020000007">
    <property type="protein sequence ID" value="KAL0189496.1"/>
    <property type="molecule type" value="Genomic_DNA"/>
</dbReference>
<gene>
    <name evidence="2" type="ORF">M9458_016595</name>
</gene>
<name>A0ABD0QVZ9_CIRMR</name>
<protein>
    <submittedName>
        <fullName evidence="2">Uncharacterized protein</fullName>
    </submittedName>
</protein>
<dbReference type="AlphaFoldDB" id="A0ABD0QVZ9"/>
<reference evidence="2 3" key="1">
    <citation type="submission" date="2024-05" db="EMBL/GenBank/DDBJ databases">
        <title>Genome sequencing and assembly of Indian major carp, Cirrhinus mrigala (Hamilton, 1822).</title>
        <authorList>
            <person name="Mohindra V."/>
            <person name="Chowdhury L.M."/>
            <person name="Lal K."/>
            <person name="Jena J.K."/>
        </authorList>
    </citation>
    <scope>NUCLEOTIDE SEQUENCE [LARGE SCALE GENOMIC DNA]</scope>
    <source>
        <strain evidence="2">CM1030</strain>
        <tissue evidence="2">Blood</tissue>
    </source>
</reference>
<accession>A0ABD0QVZ9</accession>
<keyword evidence="3" id="KW-1185">Reference proteome</keyword>
<dbReference type="PROSITE" id="PS50297">
    <property type="entry name" value="ANK_REP_REGION"/>
    <property type="match status" value="1"/>
</dbReference>
<keyword evidence="1" id="KW-0040">ANK repeat</keyword>
<feature type="non-terminal residue" evidence="2">
    <location>
        <position position="54"/>
    </location>
</feature>
<comment type="caution">
    <text evidence="2">The sequence shown here is derived from an EMBL/GenBank/DDBJ whole genome shotgun (WGS) entry which is preliminary data.</text>
</comment>
<organism evidence="2 3">
    <name type="scientific">Cirrhinus mrigala</name>
    <name type="common">Mrigala</name>
    <dbReference type="NCBI Taxonomy" id="683832"/>
    <lineage>
        <taxon>Eukaryota</taxon>
        <taxon>Metazoa</taxon>
        <taxon>Chordata</taxon>
        <taxon>Craniata</taxon>
        <taxon>Vertebrata</taxon>
        <taxon>Euteleostomi</taxon>
        <taxon>Actinopterygii</taxon>
        <taxon>Neopterygii</taxon>
        <taxon>Teleostei</taxon>
        <taxon>Ostariophysi</taxon>
        <taxon>Cypriniformes</taxon>
        <taxon>Cyprinidae</taxon>
        <taxon>Labeoninae</taxon>
        <taxon>Labeonini</taxon>
        <taxon>Cirrhinus</taxon>
    </lineage>
</organism>
<evidence type="ECO:0000313" key="3">
    <source>
        <dbReference type="Proteomes" id="UP001529510"/>
    </source>
</evidence>